<evidence type="ECO:0000313" key="2">
    <source>
        <dbReference type="Proteomes" id="UP000030104"/>
    </source>
</evidence>
<dbReference type="HOGENOM" id="CLU_2831957_0_0_1"/>
<reference evidence="1 2" key="1">
    <citation type="journal article" date="2015" name="Mol. Plant Microbe Interact.">
        <title>Genome, transcriptome, and functional analyses of Penicillium expansum provide new insights into secondary metabolism and pathogenicity.</title>
        <authorList>
            <person name="Ballester A.R."/>
            <person name="Marcet-Houben M."/>
            <person name="Levin E."/>
            <person name="Sela N."/>
            <person name="Selma-Lazaro C."/>
            <person name="Carmona L."/>
            <person name="Wisniewski M."/>
            <person name="Droby S."/>
            <person name="Gonzalez-Candelas L."/>
            <person name="Gabaldon T."/>
        </authorList>
    </citation>
    <scope>NUCLEOTIDE SEQUENCE [LARGE SCALE GENOMIC DNA]</scope>
    <source>
        <strain evidence="1 2">PHI-1</strain>
    </source>
</reference>
<proteinExistence type="predicted"/>
<accession>A0A0A2L499</accession>
<evidence type="ECO:0000313" key="1">
    <source>
        <dbReference type="EMBL" id="KGO74932.1"/>
    </source>
</evidence>
<keyword evidence="2" id="KW-1185">Reference proteome</keyword>
<gene>
    <name evidence="1" type="ORF">PITC_031700</name>
</gene>
<dbReference type="AlphaFoldDB" id="A0A0A2L499"/>
<dbReference type="Proteomes" id="UP000030104">
    <property type="component" value="Unassembled WGS sequence"/>
</dbReference>
<comment type="caution">
    <text evidence="1">The sequence shown here is derived from an EMBL/GenBank/DDBJ whole genome shotgun (WGS) entry which is preliminary data.</text>
</comment>
<dbReference type="EMBL" id="JQGA01000558">
    <property type="protein sequence ID" value="KGO74932.1"/>
    <property type="molecule type" value="Genomic_DNA"/>
</dbReference>
<protein>
    <submittedName>
        <fullName evidence="1">Uncharacterized protein</fullName>
    </submittedName>
</protein>
<name>A0A0A2L499_PENIT</name>
<sequence length="66" mass="7113">MTPPGRGSTVGQQSKWPRQCHISTRISLGSRGVILPGVIRRVFRAAPSSACYGVGLFYVADLCRPP</sequence>
<organism evidence="1 2">
    <name type="scientific">Penicillium italicum</name>
    <name type="common">Blue mold</name>
    <dbReference type="NCBI Taxonomy" id="40296"/>
    <lineage>
        <taxon>Eukaryota</taxon>
        <taxon>Fungi</taxon>
        <taxon>Dikarya</taxon>
        <taxon>Ascomycota</taxon>
        <taxon>Pezizomycotina</taxon>
        <taxon>Eurotiomycetes</taxon>
        <taxon>Eurotiomycetidae</taxon>
        <taxon>Eurotiales</taxon>
        <taxon>Aspergillaceae</taxon>
        <taxon>Penicillium</taxon>
    </lineage>
</organism>